<comment type="caution">
    <text evidence="1">The sequence shown here is derived from an EMBL/GenBank/DDBJ whole genome shotgun (WGS) entry which is preliminary data.</text>
</comment>
<evidence type="ECO:0000313" key="2">
    <source>
        <dbReference type="Proteomes" id="UP001432322"/>
    </source>
</evidence>
<gene>
    <name evidence="1" type="ORF">PFISCL1PPCAC_5499</name>
</gene>
<protein>
    <recommendedName>
        <fullName evidence="3">BLOC-1-related complex subunit 7</fullName>
    </recommendedName>
</protein>
<name>A0AAV5V7E5_9BILA</name>
<accession>A0AAV5V7E5</accession>
<feature type="non-terminal residue" evidence="1">
    <location>
        <position position="114"/>
    </location>
</feature>
<dbReference type="Proteomes" id="UP001432322">
    <property type="component" value="Unassembled WGS sequence"/>
</dbReference>
<evidence type="ECO:0000313" key="1">
    <source>
        <dbReference type="EMBL" id="GMT14202.1"/>
    </source>
</evidence>
<sequence length="114" mass="12891">MQVCLQLISQDCGDIDVLIDKLKNSLPDAHFTTNLIQKANMAAIAIKSKSRALHKEVPNIRGRLVMEMNAMDLDDFSEMGRCIEELESTIDDFPVMKSQSMTECLTQQMEKLEV</sequence>
<organism evidence="1 2">
    <name type="scientific">Pristionchus fissidentatus</name>
    <dbReference type="NCBI Taxonomy" id="1538716"/>
    <lineage>
        <taxon>Eukaryota</taxon>
        <taxon>Metazoa</taxon>
        <taxon>Ecdysozoa</taxon>
        <taxon>Nematoda</taxon>
        <taxon>Chromadorea</taxon>
        <taxon>Rhabditida</taxon>
        <taxon>Rhabditina</taxon>
        <taxon>Diplogasteromorpha</taxon>
        <taxon>Diplogasteroidea</taxon>
        <taxon>Neodiplogasteridae</taxon>
        <taxon>Pristionchus</taxon>
    </lineage>
</organism>
<keyword evidence="2" id="KW-1185">Reference proteome</keyword>
<evidence type="ECO:0008006" key="3">
    <source>
        <dbReference type="Google" id="ProtNLM"/>
    </source>
</evidence>
<proteinExistence type="predicted"/>
<dbReference type="EMBL" id="BTSY01000002">
    <property type="protein sequence ID" value="GMT14202.1"/>
    <property type="molecule type" value="Genomic_DNA"/>
</dbReference>
<dbReference type="AlphaFoldDB" id="A0AAV5V7E5"/>
<reference evidence="1" key="1">
    <citation type="submission" date="2023-10" db="EMBL/GenBank/DDBJ databases">
        <title>Genome assembly of Pristionchus species.</title>
        <authorList>
            <person name="Yoshida K."/>
            <person name="Sommer R.J."/>
        </authorList>
    </citation>
    <scope>NUCLEOTIDE SEQUENCE</scope>
    <source>
        <strain evidence="1">RS5133</strain>
    </source>
</reference>